<dbReference type="PANTHER" id="PTHR42870">
    <property type="entry name" value="ACETYL-COA C-ACETYLTRANSFERASE"/>
    <property type="match status" value="1"/>
</dbReference>
<name>A0ABS8GFS7_9MICC</name>
<dbReference type="InterPro" id="IPR002155">
    <property type="entry name" value="Thiolase"/>
</dbReference>
<dbReference type="InterPro" id="IPR016039">
    <property type="entry name" value="Thiolase-like"/>
</dbReference>
<dbReference type="InterPro" id="IPR055140">
    <property type="entry name" value="Thiolase_C_2"/>
</dbReference>
<dbReference type="RefSeq" id="WP_227890337.1">
    <property type="nucleotide sequence ID" value="NZ_JAJFZQ010000004.1"/>
</dbReference>
<dbReference type="Proteomes" id="UP001139168">
    <property type="component" value="Unassembled WGS sequence"/>
</dbReference>
<dbReference type="PIRSF" id="PIRSF000429">
    <property type="entry name" value="Ac-CoA_Ac_transf"/>
    <property type="match status" value="1"/>
</dbReference>
<organism evidence="2 3">
    <name type="scientific">Arthrobacter gengyunqii</name>
    <dbReference type="NCBI Taxonomy" id="2886940"/>
    <lineage>
        <taxon>Bacteria</taxon>
        <taxon>Bacillati</taxon>
        <taxon>Actinomycetota</taxon>
        <taxon>Actinomycetes</taxon>
        <taxon>Micrococcales</taxon>
        <taxon>Micrococcaceae</taxon>
        <taxon>Arthrobacter</taxon>
    </lineage>
</organism>
<protein>
    <submittedName>
        <fullName evidence="2">Thiolase family protein</fullName>
    </submittedName>
</protein>
<feature type="domain" description="Thiolase C-terminal" evidence="1">
    <location>
        <begin position="252"/>
        <end position="378"/>
    </location>
</feature>
<sequence length="381" mass="39731">MTGVDIIGVGLSRFGRQPGVSGRAMAVDSIAAALADAGLAWKDIQAAYGGSDSSGLADTLVSDLGMTGIPFTNVKNGCATGGSALVAGYNAIRAGSADTVLVVGFDKHPRGSFDPMPMDWGLPEEIGHAGLMVTTQFFGAKIQRYMYDHGISTGTLGLVPEKSSYNGSLNPNAWRRDRLTPDQVLSSAMVSDPLTQYMFCSPGEGAAAVVLSRRGRDLSQGVIPVHVAGAVSSSRTYGTFEVFSPWLPPGDLTSVSTRTASKAFEMAGIGPEDVQVAQLQDTDSGAEIMHMAECGFCVDGEQEKLLAERHTWINGKLPVNTDGGCLANGEPIGASGLRQIHEIVTQLRGRGGARQVPGNPRVGFTHVYGAPGVSACTVLEA</sequence>
<dbReference type="PANTHER" id="PTHR42870:SF1">
    <property type="entry name" value="NON-SPECIFIC LIPID-TRANSFER PROTEIN-LIKE 2"/>
    <property type="match status" value="1"/>
</dbReference>
<dbReference type="Pfam" id="PF22691">
    <property type="entry name" value="Thiolase_C_1"/>
    <property type="match status" value="1"/>
</dbReference>
<evidence type="ECO:0000259" key="1">
    <source>
        <dbReference type="Pfam" id="PF22691"/>
    </source>
</evidence>
<accession>A0ABS8GFS7</accession>
<evidence type="ECO:0000313" key="2">
    <source>
        <dbReference type="EMBL" id="MCC3265497.1"/>
    </source>
</evidence>
<proteinExistence type="predicted"/>
<dbReference type="CDD" id="cd00829">
    <property type="entry name" value="SCP-x_thiolase"/>
    <property type="match status" value="1"/>
</dbReference>
<dbReference type="SUPFAM" id="SSF53901">
    <property type="entry name" value="Thiolase-like"/>
    <property type="match status" value="2"/>
</dbReference>
<comment type="caution">
    <text evidence="2">The sequence shown here is derived from an EMBL/GenBank/DDBJ whole genome shotgun (WGS) entry which is preliminary data.</text>
</comment>
<dbReference type="EMBL" id="JAJFZQ010000004">
    <property type="protein sequence ID" value="MCC3265497.1"/>
    <property type="molecule type" value="Genomic_DNA"/>
</dbReference>
<evidence type="ECO:0000313" key="3">
    <source>
        <dbReference type="Proteomes" id="UP001139168"/>
    </source>
</evidence>
<dbReference type="Gene3D" id="3.40.47.10">
    <property type="match status" value="1"/>
</dbReference>
<gene>
    <name evidence="2" type="ORF">LJ752_05500</name>
</gene>
<keyword evidence="3" id="KW-1185">Reference proteome</keyword>
<reference evidence="2" key="1">
    <citation type="submission" date="2021-10" db="EMBL/GenBank/DDBJ databases">
        <title>Novel species in genus Arthrobacter.</title>
        <authorList>
            <person name="Liu Y."/>
        </authorList>
    </citation>
    <scope>NUCLEOTIDE SEQUENCE</scope>
    <source>
        <strain evidence="2">Zg-Y786</strain>
    </source>
</reference>